<evidence type="ECO:0000313" key="2">
    <source>
        <dbReference type="Proteomes" id="UP000054018"/>
    </source>
</evidence>
<accession>A0A0C9ZBR7</accession>
<keyword evidence="2" id="KW-1185">Reference proteome</keyword>
<proteinExistence type="predicted"/>
<protein>
    <submittedName>
        <fullName evidence="1">Uncharacterized protein</fullName>
    </submittedName>
</protein>
<dbReference type="EMBL" id="KN833700">
    <property type="protein sequence ID" value="KIK26721.1"/>
    <property type="molecule type" value="Genomic_DNA"/>
</dbReference>
<dbReference type="AlphaFoldDB" id="A0A0C9ZBR7"/>
<organism evidence="1 2">
    <name type="scientific">Pisolithus microcarpus 441</name>
    <dbReference type="NCBI Taxonomy" id="765257"/>
    <lineage>
        <taxon>Eukaryota</taxon>
        <taxon>Fungi</taxon>
        <taxon>Dikarya</taxon>
        <taxon>Basidiomycota</taxon>
        <taxon>Agaricomycotina</taxon>
        <taxon>Agaricomycetes</taxon>
        <taxon>Agaricomycetidae</taxon>
        <taxon>Boletales</taxon>
        <taxon>Sclerodermatineae</taxon>
        <taxon>Pisolithaceae</taxon>
        <taxon>Pisolithus</taxon>
    </lineage>
</organism>
<sequence length="65" mass="7372">MLEHHRMFSAHQSVRGTPLVIQLSPNAYFLGNEHVSTDYSALNAPSVIRSKMLNILAFLQRQHPT</sequence>
<gene>
    <name evidence="1" type="ORF">PISMIDRAFT_675644</name>
</gene>
<dbReference type="HOGENOM" id="CLU_2850556_0_0_1"/>
<evidence type="ECO:0000313" key="1">
    <source>
        <dbReference type="EMBL" id="KIK26721.1"/>
    </source>
</evidence>
<name>A0A0C9ZBR7_9AGAM</name>
<reference evidence="2" key="2">
    <citation type="submission" date="2015-01" db="EMBL/GenBank/DDBJ databases">
        <title>Evolutionary Origins and Diversification of the Mycorrhizal Mutualists.</title>
        <authorList>
            <consortium name="DOE Joint Genome Institute"/>
            <consortium name="Mycorrhizal Genomics Consortium"/>
            <person name="Kohler A."/>
            <person name="Kuo A."/>
            <person name="Nagy L.G."/>
            <person name="Floudas D."/>
            <person name="Copeland A."/>
            <person name="Barry K.W."/>
            <person name="Cichocki N."/>
            <person name="Veneault-Fourrey C."/>
            <person name="LaButti K."/>
            <person name="Lindquist E.A."/>
            <person name="Lipzen A."/>
            <person name="Lundell T."/>
            <person name="Morin E."/>
            <person name="Murat C."/>
            <person name="Riley R."/>
            <person name="Ohm R."/>
            <person name="Sun H."/>
            <person name="Tunlid A."/>
            <person name="Henrissat B."/>
            <person name="Grigoriev I.V."/>
            <person name="Hibbett D.S."/>
            <person name="Martin F."/>
        </authorList>
    </citation>
    <scope>NUCLEOTIDE SEQUENCE [LARGE SCALE GENOMIC DNA]</scope>
    <source>
        <strain evidence="2">441</strain>
    </source>
</reference>
<dbReference type="Proteomes" id="UP000054018">
    <property type="component" value="Unassembled WGS sequence"/>
</dbReference>
<reference evidence="1 2" key="1">
    <citation type="submission" date="2014-04" db="EMBL/GenBank/DDBJ databases">
        <authorList>
            <consortium name="DOE Joint Genome Institute"/>
            <person name="Kuo A."/>
            <person name="Kohler A."/>
            <person name="Costa M.D."/>
            <person name="Nagy L.G."/>
            <person name="Floudas D."/>
            <person name="Copeland A."/>
            <person name="Barry K.W."/>
            <person name="Cichocki N."/>
            <person name="Veneault-Fourrey C."/>
            <person name="LaButti K."/>
            <person name="Lindquist E.A."/>
            <person name="Lipzen A."/>
            <person name="Lundell T."/>
            <person name="Morin E."/>
            <person name="Murat C."/>
            <person name="Sun H."/>
            <person name="Tunlid A."/>
            <person name="Henrissat B."/>
            <person name="Grigoriev I.V."/>
            <person name="Hibbett D.S."/>
            <person name="Martin F."/>
            <person name="Nordberg H.P."/>
            <person name="Cantor M.N."/>
            <person name="Hua S.X."/>
        </authorList>
    </citation>
    <scope>NUCLEOTIDE SEQUENCE [LARGE SCALE GENOMIC DNA]</scope>
    <source>
        <strain evidence="1 2">441</strain>
    </source>
</reference>